<dbReference type="Ensembl" id="ENSCMIT00000001346.1">
    <property type="protein sequence ID" value="ENSCMIP00000001283.1"/>
    <property type="gene ID" value="ENSCMIG00000000851.1"/>
</dbReference>
<keyword evidence="2" id="KW-0677">Repeat</keyword>
<reference evidence="5" key="2">
    <citation type="journal article" date="2007" name="PLoS Biol.">
        <title>Survey sequencing and comparative analysis of the elephant shark (Callorhinchus milii) genome.</title>
        <authorList>
            <person name="Venkatesh B."/>
            <person name="Kirkness E.F."/>
            <person name="Loh Y.H."/>
            <person name="Halpern A.L."/>
            <person name="Lee A.P."/>
            <person name="Johnson J."/>
            <person name="Dandona N."/>
            <person name="Viswanathan L.D."/>
            <person name="Tay A."/>
            <person name="Venter J.C."/>
            <person name="Strausberg R.L."/>
            <person name="Brenner S."/>
        </authorList>
    </citation>
    <scope>NUCLEOTIDE SEQUENCE [LARGE SCALE GENOMIC DNA]</scope>
</reference>
<protein>
    <recommendedName>
        <fullName evidence="3">Lysine-specific demethylase 4-like Tudor domain-containing protein</fullName>
    </recommendedName>
</protein>
<evidence type="ECO:0000313" key="4">
    <source>
        <dbReference type="Ensembl" id="ENSCMIP00000001283.1"/>
    </source>
</evidence>
<dbReference type="Pfam" id="PF18104">
    <property type="entry name" value="Tudor_2"/>
    <property type="match status" value="1"/>
</dbReference>
<dbReference type="GO" id="GO:0005634">
    <property type="term" value="C:nucleus"/>
    <property type="evidence" value="ECO:0007669"/>
    <property type="project" value="UniProtKB-SubCell"/>
</dbReference>
<feature type="domain" description="Lysine-specific demethylase 4-like Tudor" evidence="3">
    <location>
        <begin position="16"/>
        <end position="37"/>
    </location>
</feature>
<dbReference type="InterPro" id="IPR040477">
    <property type="entry name" value="KDM4-like_Tudor"/>
</dbReference>
<comment type="subcellular location">
    <subcellularLocation>
        <location evidence="1">Nucleus</location>
    </subcellularLocation>
</comment>
<dbReference type="InParanoid" id="A0A4W3GDA2"/>
<keyword evidence="5" id="KW-1185">Reference proteome</keyword>
<evidence type="ECO:0000256" key="2">
    <source>
        <dbReference type="ARBA" id="ARBA00022737"/>
    </source>
</evidence>
<reference evidence="5" key="1">
    <citation type="journal article" date="2006" name="Science">
        <title>Ancient noncoding elements conserved in the human genome.</title>
        <authorList>
            <person name="Venkatesh B."/>
            <person name="Kirkness E.F."/>
            <person name="Loh Y.H."/>
            <person name="Halpern A.L."/>
            <person name="Lee A.P."/>
            <person name="Johnson J."/>
            <person name="Dandona N."/>
            <person name="Viswanathan L.D."/>
            <person name="Tay A."/>
            <person name="Venter J.C."/>
            <person name="Strausberg R.L."/>
            <person name="Brenner S."/>
        </authorList>
    </citation>
    <scope>NUCLEOTIDE SEQUENCE [LARGE SCALE GENOMIC DNA]</scope>
</reference>
<accession>A0A4W3GDA2</accession>
<reference evidence="4" key="5">
    <citation type="submission" date="2025-09" db="UniProtKB">
        <authorList>
            <consortium name="Ensembl"/>
        </authorList>
    </citation>
    <scope>IDENTIFICATION</scope>
</reference>
<dbReference type="Gene3D" id="2.30.30.140">
    <property type="match status" value="1"/>
</dbReference>
<dbReference type="Proteomes" id="UP000314986">
    <property type="component" value="Unassembled WGS sequence"/>
</dbReference>
<evidence type="ECO:0000313" key="5">
    <source>
        <dbReference type="Proteomes" id="UP000314986"/>
    </source>
</evidence>
<sequence>MASSCAGSMSCPFTEGQYVLSRWTDGLLYLGKIKKVKIVSYSSTRT</sequence>
<dbReference type="AlphaFoldDB" id="A0A4W3GDA2"/>
<proteinExistence type="predicted"/>
<organism evidence="4 5">
    <name type="scientific">Callorhinchus milii</name>
    <name type="common">Ghost shark</name>
    <dbReference type="NCBI Taxonomy" id="7868"/>
    <lineage>
        <taxon>Eukaryota</taxon>
        <taxon>Metazoa</taxon>
        <taxon>Chordata</taxon>
        <taxon>Craniata</taxon>
        <taxon>Vertebrata</taxon>
        <taxon>Chondrichthyes</taxon>
        <taxon>Holocephali</taxon>
        <taxon>Chimaeriformes</taxon>
        <taxon>Callorhinchidae</taxon>
        <taxon>Callorhinchus</taxon>
    </lineage>
</organism>
<name>A0A4W3GDA2_CALMI</name>
<reference evidence="5" key="3">
    <citation type="journal article" date="2014" name="Nature">
        <title>Elephant shark genome provides unique insights into gnathostome evolution.</title>
        <authorList>
            <consortium name="International Elephant Shark Genome Sequencing Consortium"/>
            <person name="Venkatesh B."/>
            <person name="Lee A.P."/>
            <person name="Ravi V."/>
            <person name="Maurya A.K."/>
            <person name="Lian M.M."/>
            <person name="Swann J.B."/>
            <person name="Ohta Y."/>
            <person name="Flajnik M.F."/>
            <person name="Sutoh Y."/>
            <person name="Kasahara M."/>
            <person name="Hoon S."/>
            <person name="Gangu V."/>
            <person name="Roy S.W."/>
            <person name="Irimia M."/>
            <person name="Korzh V."/>
            <person name="Kondrychyn I."/>
            <person name="Lim Z.W."/>
            <person name="Tay B.H."/>
            <person name="Tohari S."/>
            <person name="Kong K.W."/>
            <person name="Ho S."/>
            <person name="Lorente-Galdos B."/>
            <person name="Quilez J."/>
            <person name="Marques-Bonet T."/>
            <person name="Raney B.J."/>
            <person name="Ingham P.W."/>
            <person name="Tay A."/>
            <person name="Hillier L.W."/>
            <person name="Minx P."/>
            <person name="Boehm T."/>
            <person name="Wilson R.K."/>
            <person name="Brenner S."/>
            <person name="Warren W.C."/>
        </authorList>
    </citation>
    <scope>NUCLEOTIDE SEQUENCE [LARGE SCALE GENOMIC DNA]</scope>
</reference>
<dbReference type="SUPFAM" id="SSF63748">
    <property type="entry name" value="Tudor/PWWP/MBT"/>
    <property type="match status" value="1"/>
</dbReference>
<evidence type="ECO:0000259" key="3">
    <source>
        <dbReference type="Pfam" id="PF18104"/>
    </source>
</evidence>
<evidence type="ECO:0000256" key="1">
    <source>
        <dbReference type="ARBA" id="ARBA00004123"/>
    </source>
</evidence>
<reference evidence="4" key="4">
    <citation type="submission" date="2025-08" db="UniProtKB">
        <authorList>
            <consortium name="Ensembl"/>
        </authorList>
    </citation>
    <scope>IDENTIFICATION</scope>
</reference>